<dbReference type="CDD" id="cd01132">
    <property type="entry name" value="F1-ATPase_alpha_CD"/>
    <property type="match status" value="1"/>
</dbReference>
<dbReference type="GO" id="GO:0043531">
    <property type="term" value="F:ADP binding"/>
    <property type="evidence" value="ECO:0007669"/>
    <property type="project" value="TreeGrafter"/>
</dbReference>
<dbReference type="SUPFAM" id="SSF47917">
    <property type="entry name" value="C-terminal domain of alpha and beta subunits of F1 ATP synthase"/>
    <property type="match status" value="1"/>
</dbReference>
<keyword evidence="6" id="KW-0067">ATP-binding</keyword>
<dbReference type="STRING" id="67003.A0A1X0NJW9"/>
<keyword evidence="10" id="KW-0066">ATP synthesis</keyword>
<dbReference type="Proteomes" id="UP000192257">
    <property type="component" value="Unassembled WGS sequence"/>
</dbReference>
<dbReference type="PROSITE" id="PS00152">
    <property type="entry name" value="ATPASE_ALPHA_BETA"/>
    <property type="match status" value="1"/>
</dbReference>
<dbReference type="PANTHER" id="PTHR48082">
    <property type="entry name" value="ATP SYNTHASE SUBUNIT ALPHA, MITOCHONDRIAL"/>
    <property type="match status" value="1"/>
</dbReference>
<dbReference type="InterPro" id="IPR005294">
    <property type="entry name" value="ATP_synth_F1_asu"/>
</dbReference>
<keyword evidence="4" id="KW-0547">Nucleotide-binding</keyword>
<evidence type="ECO:0000313" key="13">
    <source>
        <dbReference type="EMBL" id="ORC85035.1"/>
    </source>
</evidence>
<dbReference type="AlphaFoldDB" id="A0A1X0NJW9"/>
<proteinExistence type="inferred from homology"/>
<dbReference type="OrthoDB" id="242110at2759"/>
<evidence type="ECO:0000256" key="9">
    <source>
        <dbReference type="ARBA" id="ARBA00023196"/>
    </source>
</evidence>
<gene>
    <name evidence="13" type="ORF">TM35_000381100</name>
</gene>
<dbReference type="VEuPathDB" id="TriTrypDB:TM35_000381100"/>
<evidence type="ECO:0000256" key="5">
    <source>
        <dbReference type="ARBA" id="ARBA00022781"/>
    </source>
</evidence>
<feature type="domain" description="ATP synthase alpha subunit C-terminal" evidence="12">
    <location>
        <begin position="420"/>
        <end position="505"/>
    </location>
</feature>
<dbReference type="InterPro" id="IPR000194">
    <property type="entry name" value="ATPase_F1/V1/A1_a/bsu_nucl-bd"/>
</dbReference>
<comment type="subcellular location">
    <subcellularLocation>
        <location evidence="1">Membrane</location>
    </subcellularLocation>
</comment>
<dbReference type="InterPro" id="IPR033732">
    <property type="entry name" value="ATP_synth_F1_a_nt-bd_dom"/>
</dbReference>
<evidence type="ECO:0000256" key="4">
    <source>
        <dbReference type="ARBA" id="ARBA00022741"/>
    </source>
</evidence>
<dbReference type="GeneID" id="39989304"/>
<keyword evidence="14" id="KW-1185">Reference proteome</keyword>
<dbReference type="RefSeq" id="XP_028879101.1">
    <property type="nucleotide sequence ID" value="XM_029029524.1"/>
</dbReference>
<dbReference type="PANTHER" id="PTHR48082:SF2">
    <property type="entry name" value="ATP SYNTHASE SUBUNIT ALPHA, MITOCHONDRIAL"/>
    <property type="match status" value="1"/>
</dbReference>
<organism evidence="13 14">
    <name type="scientific">Trypanosoma theileri</name>
    <dbReference type="NCBI Taxonomy" id="67003"/>
    <lineage>
        <taxon>Eukaryota</taxon>
        <taxon>Discoba</taxon>
        <taxon>Euglenozoa</taxon>
        <taxon>Kinetoplastea</taxon>
        <taxon>Metakinetoplastina</taxon>
        <taxon>Trypanosomatida</taxon>
        <taxon>Trypanosomatidae</taxon>
        <taxon>Trypanosoma</taxon>
    </lineage>
</organism>
<dbReference type="GO" id="GO:0005524">
    <property type="term" value="F:ATP binding"/>
    <property type="evidence" value="ECO:0007669"/>
    <property type="project" value="UniProtKB-KW"/>
</dbReference>
<accession>A0A1X0NJW9</accession>
<evidence type="ECO:0000256" key="1">
    <source>
        <dbReference type="ARBA" id="ARBA00004370"/>
    </source>
</evidence>
<evidence type="ECO:0000259" key="11">
    <source>
        <dbReference type="Pfam" id="PF00006"/>
    </source>
</evidence>
<evidence type="ECO:0000256" key="2">
    <source>
        <dbReference type="ARBA" id="ARBA00008936"/>
    </source>
</evidence>
<evidence type="ECO:0000256" key="6">
    <source>
        <dbReference type="ARBA" id="ARBA00022840"/>
    </source>
</evidence>
<protein>
    <submittedName>
        <fullName evidence="13">Putative ATPase alpha subunit</fullName>
    </submittedName>
</protein>
<sequence>MRRFVCKLATGLPVRFASTTATAGGAKAASATATTAAGAGSAAAGQKSFFKATEMIGYVHSIDGTIATLIPAPGNPGVAYNTIIQIQVSPTTFAAGLVFNLEKDGRIGIILMDNITEVQSGQKVMATGQLLHIPVGSGVLGKVVNPLGHEVPVGLFTRSRCLLNQTVGKVDAGAPNIVSRSPVNYNLLTGFKAVDTMIPIGRGQRELIVGDRQTGKTSIAVSTIINQVRINQQILSKNAVISIYVSIGQRCSNVARIHRLLQSYGALRYTTVMAATAAEPAGLQYLAPYAGVTMGEYFMNRGRHCLCVYDDLSKQAVAYRQISLLLRRPPGREAYPGDVFYLHSRLLERAAMLSPGKGGGSVTALPIVETLSNDVTAYIVTNVISITDGQIYLDTKLFTGGQRPAVNIGLSVSRVGSSAQNVAMKGVAGKLKGILAEYRKLAADSVGGQQVQTIPMIRGARFVALFNQKQPSYFMSAIVSLYACLNGYLDDVKVQYVKFYEYLLVHKDLSIMYGSAKNKFFYMYVQELNYLIRFFTLNSPILHGELEEMLKQHTQLFLQHYQSRMNAIKSEKEVKALKNLLYSCKRAV</sequence>
<comment type="similarity">
    <text evidence="2">Belongs to the ATPase alpha/beta chains family.</text>
</comment>
<dbReference type="InterPro" id="IPR000793">
    <property type="entry name" value="ATP_synth_asu_C"/>
</dbReference>
<keyword evidence="5" id="KW-0375">Hydrogen ion transport</keyword>
<dbReference type="GO" id="GO:0046933">
    <property type="term" value="F:proton-transporting ATP synthase activity, rotational mechanism"/>
    <property type="evidence" value="ECO:0007669"/>
    <property type="project" value="InterPro"/>
</dbReference>
<dbReference type="InterPro" id="IPR020003">
    <property type="entry name" value="ATPase_a/bsu_AS"/>
</dbReference>
<dbReference type="FunFam" id="3.40.50.300:FF:000002">
    <property type="entry name" value="ATP synthase subunit alpha"/>
    <property type="match status" value="1"/>
</dbReference>
<evidence type="ECO:0000256" key="8">
    <source>
        <dbReference type="ARBA" id="ARBA00023136"/>
    </source>
</evidence>
<dbReference type="Pfam" id="PF00006">
    <property type="entry name" value="ATP-synt_ab"/>
    <property type="match status" value="1"/>
</dbReference>
<dbReference type="SUPFAM" id="SSF52540">
    <property type="entry name" value="P-loop containing nucleoside triphosphate hydrolases"/>
    <property type="match status" value="1"/>
</dbReference>
<dbReference type="InterPro" id="IPR027417">
    <property type="entry name" value="P-loop_NTPase"/>
</dbReference>
<keyword evidence="7" id="KW-0406">Ion transport</keyword>
<evidence type="ECO:0000256" key="3">
    <source>
        <dbReference type="ARBA" id="ARBA00022448"/>
    </source>
</evidence>
<feature type="domain" description="ATPase F1/V1/A1 complex alpha/beta subunit nucleotide-binding" evidence="11">
    <location>
        <begin position="190"/>
        <end position="413"/>
    </location>
</feature>
<evidence type="ECO:0000313" key="14">
    <source>
        <dbReference type="Proteomes" id="UP000192257"/>
    </source>
</evidence>
<evidence type="ECO:0000259" key="12">
    <source>
        <dbReference type="Pfam" id="PF00306"/>
    </source>
</evidence>
<dbReference type="GO" id="GO:0045259">
    <property type="term" value="C:proton-transporting ATP synthase complex"/>
    <property type="evidence" value="ECO:0007669"/>
    <property type="project" value="UniProtKB-KW"/>
</dbReference>
<keyword evidence="9" id="KW-0139">CF(1)</keyword>
<keyword evidence="3" id="KW-0813">Transport</keyword>
<evidence type="ECO:0000256" key="7">
    <source>
        <dbReference type="ARBA" id="ARBA00023065"/>
    </source>
</evidence>
<reference evidence="13 14" key="1">
    <citation type="submission" date="2017-03" db="EMBL/GenBank/DDBJ databases">
        <title>An alternative strategy for trypanosome survival in the mammalian bloodstream revealed through genome and transcriptome analysis of the ubiquitous bovine parasite Trypanosoma (Megatrypanum) theileri.</title>
        <authorList>
            <person name="Kelly S."/>
            <person name="Ivens A."/>
            <person name="Mott A."/>
            <person name="O'Neill E."/>
            <person name="Emms D."/>
            <person name="Macleod O."/>
            <person name="Voorheis P."/>
            <person name="Matthews J."/>
            <person name="Matthews K."/>
            <person name="Carrington M."/>
        </authorList>
    </citation>
    <scope>NUCLEOTIDE SEQUENCE [LARGE SCALE GENOMIC DNA]</scope>
    <source>
        <strain evidence="13">Edinburgh</strain>
    </source>
</reference>
<comment type="caution">
    <text evidence="13">The sequence shown here is derived from an EMBL/GenBank/DDBJ whole genome shotgun (WGS) entry which is preliminary data.</text>
</comment>
<dbReference type="Gene3D" id="3.40.50.12240">
    <property type="match status" value="1"/>
</dbReference>
<evidence type="ECO:0000256" key="10">
    <source>
        <dbReference type="ARBA" id="ARBA00023310"/>
    </source>
</evidence>
<name>A0A1X0NJW9_9TRYP</name>
<dbReference type="EMBL" id="NBCO01000038">
    <property type="protein sequence ID" value="ORC85035.1"/>
    <property type="molecule type" value="Genomic_DNA"/>
</dbReference>
<dbReference type="NCBIfam" id="TIGR00962">
    <property type="entry name" value="atpA"/>
    <property type="match status" value="1"/>
</dbReference>
<dbReference type="Pfam" id="PF00306">
    <property type="entry name" value="ATP-synt_ab_C"/>
    <property type="match status" value="1"/>
</dbReference>
<keyword evidence="8" id="KW-0472">Membrane</keyword>
<dbReference type="FunFam" id="3.40.50.12240:FF:000004">
    <property type="entry name" value="F-type H+-transporting ATPase subunit alpha"/>
    <property type="match status" value="1"/>
</dbReference>